<proteinExistence type="inferred from homology"/>
<evidence type="ECO:0000256" key="2">
    <source>
        <dbReference type="ARBA" id="ARBA00049360"/>
    </source>
</evidence>
<dbReference type="InterPro" id="IPR050678">
    <property type="entry name" value="DNA_Partitioning_ATPase"/>
</dbReference>
<evidence type="ECO:0000256" key="3">
    <source>
        <dbReference type="ARBA" id="ARBA00062323"/>
    </source>
</evidence>
<comment type="catalytic activity">
    <reaction evidence="2">
        <text>ATP + H2O = ADP + phosphate + H(+)</text>
        <dbReference type="Rhea" id="RHEA:13065"/>
        <dbReference type="ChEBI" id="CHEBI:15377"/>
        <dbReference type="ChEBI" id="CHEBI:15378"/>
        <dbReference type="ChEBI" id="CHEBI:30616"/>
        <dbReference type="ChEBI" id="CHEBI:43474"/>
        <dbReference type="ChEBI" id="CHEBI:456216"/>
    </reaction>
</comment>
<comment type="subunit">
    <text evidence="3">Dimerizes in the presence of ATP but not ADP; ATP-binding is required for double-stranded (ds)DNA-binding. Interacts with DnaA.</text>
</comment>
<dbReference type="FunFam" id="3.40.50.300:FF:000285">
    <property type="entry name" value="Sporulation initiation inhibitor Soj"/>
    <property type="match status" value="1"/>
</dbReference>
<dbReference type="SUPFAM" id="SSF52540">
    <property type="entry name" value="P-loop containing nucleoside triphosphate hydrolases"/>
    <property type="match status" value="1"/>
</dbReference>
<dbReference type="Proteomes" id="UP000655830">
    <property type="component" value="Unassembled WGS sequence"/>
</dbReference>
<evidence type="ECO:0000256" key="4">
    <source>
        <dbReference type="ARBA" id="ARBA00071824"/>
    </source>
</evidence>
<dbReference type="RefSeq" id="WP_249333391.1">
    <property type="nucleotide sequence ID" value="NZ_JACRSY010000025.1"/>
</dbReference>
<keyword evidence="7" id="KW-1185">Reference proteome</keyword>
<dbReference type="InterPro" id="IPR027417">
    <property type="entry name" value="P-loop_NTPase"/>
</dbReference>
<dbReference type="Pfam" id="PF13614">
    <property type="entry name" value="AAA_31"/>
    <property type="match status" value="1"/>
</dbReference>
<gene>
    <name evidence="6" type="ORF">H8718_14200</name>
</gene>
<evidence type="ECO:0000313" key="6">
    <source>
        <dbReference type="EMBL" id="MBC8580670.1"/>
    </source>
</evidence>
<evidence type="ECO:0000256" key="1">
    <source>
        <dbReference type="ARBA" id="ARBA00006976"/>
    </source>
</evidence>
<dbReference type="CDD" id="cd02042">
    <property type="entry name" value="ParAB_family"/>
    <property type="match status" value="1"/>
</dbReference>
<dbReference type="PANTHER" id="PTHR13696:SF52">
    <property type="entry name" value="PARA FAMILY PROTEIN CT_582"/>
    <property type="match status" value="1"/>
</dbReference>
<reference evidence="6" key="1">
    <citation type="submission" date="2020-08" db="EMBL/GenBank/DDBJ databases">
        <title>Genome public.</title>
        <authorList>
            <person name="Liu C."/>
            <person name="Sun Q."/>
        </authorList>
    </citation>
    <scope>NUCLEOTIDE SEQUENCE</scope>
    <source>
        <strain evidence="6">NSJ-12</strain>
    </source>
</reference>
<comment type="caution">
    <text evidence="6">The sequence shown here is derived from an EMBL/GenBank/DDBJ whole genome shotgun (WGS) entry which is preliminary data.</text>
</comment>
<dbReference type="PIRSF" id="PIRSF009320">
    <property type="entry name" value="Nuc_binding_HP_1000"/>
    <property type="match status" value="1"/>
</dbReference>
<dbReference type="InterPro" id="IPR025669">
    <property type="entry name" value="AAA_dom"/>
</dbReference>
<feature type="domain" description="AAA" evidence="5">
    <location>
        <begin position="2"/>
        <end position="177"/>
    </location>
</feature>
<protein>
    <recommendedName>
        <fullName evidence="4">Sporulation initiation inhibitor protein Soj</fullName>
    </recommendedName>
</protein>
<name>A0A926IAB2_9FIRM</name>
<dbReference type="Gene3D" id="3.40.50.300">
    <property type="entry name" value="P-loop containing nucleotide triphosphate hydrolases"/>
    <property type="match status" value="1"/>
</dbReference>
<comment type="similarity">
    <text evidence="1">Belongs to the ParA family.</text>
</comment>
<sequence length="256" mass="28558">MSKIIAVVNQKGGVGKTTTVINLAAALAEKKKKVLVVDIDPQGNTTSGCGLVKNRIPNTIYNVFTEDINIQEVIFESPNEKIKVIPSNMNLAGTEIEIVDKEEREFILKKALNQVDAEFDYIFIDCPPAVNILTINALTAAHTVLIPMQCEYYALEGLSQLMQTIKLVKESTNRALALEGIVFTMFDTRTNLSAQVVNEVNQHFSKFVYNTKINRSVRLSEAPSYGMSCISYDPKSKGSEQYRELAKEFLGRNKKK</sequence>
<dbReference type="PANTHER" id="PTHR13696">
    <property type="entry name" value="P-LOOP CONTAINING NUCLEOSIDE TRIPHOSPHATE HYDROLASE"/>
    <property type="match status" value="1"/>
</dbReference>
<evidence type="ECO:0000313" key="7">
    <source>
        <dbReference type="Proteomes" id="UP000655830"/>
    </source>
</evidence>
<organism evidence="6 7">
    <name type="scientific">Zhenhengia yiwuensis</name>
    <dbReference type="NCBI Taxonomy" id="2763666"/>
    <lineage>
        <taxon>Bacteria</taxon>
        <taxon>Bacillati</taxon>
        <taxon>Bacillota</taxon>
        <taxon>Clostridia</taxon>
        <taxon>Lachnospirales</taxon>
        <taxon>Lachnospiraceae</taxon>
        <taxon>Zhenhengia</taxon>
    </lineage>
</organism>
<evidence type="ECO:0000259" key="5">
    <source>
        <dbReference type="Pfam" id="PF13614"/>
    </source>
</evidence>
<accession>A0A926IAB2</accession>
<dbReference type="EMBL" id="JACRSY010000025">
    <property type="protein sequence ID" value="MBC8580670.1"/>
    <property type="molecule type" value="Genomic_DNA"/>
</dbReference>
<dbReference type="AlphaFoldDB" id="A0A926IAB2"/>